<keyword evidence="1" id="KW-0472">Membrane</keyword>
<keyword evidence="1" id="KW-0812">Transmembrane</keyword>
<comment type="caution">
    <text evidence="2">The sequence shown here is derived from an EMBL/GenBank/DDBJ whole genome shotgun (WGS) entry which is preliminary data.</text>
</comment>
<dbReference type="AlphaFoldDB" id="A0A4U1L5L1"/>
<evidence type="ECO:0000313" key="3">
    <source>
        <dbReference type="Proteomes" id="UP000309138"/>
    </source>
</evidence>
<sequence length="110" mass="12134">MTNILWRVLASALLATFITLLSTFVGTRSAIATYPEIMGCEQSCRVAASGWPLVFVRDYTGMSVVNSADILEVWIAADRLDWLPFLANVVIWTAVLVLLAWGARRDRSSA</sequence>
<dbReference type="Proteomes" id="UP000309138">
    <property type="component" value="Unassembled WGS sequence"/>
</dbReference>
<name>A0A4U1L5L1_9SPHN</name>
<dbReference type="RefSeq" id="WP_136943437.1">
    <property type="nucleotide sequence ID" value="NZ_SWKR01000002.1"/>
</dbReference>
<dbReference type="OrthoDB" id="7508290at2"/>
<reference evidence="2 3" key="1">
    <citation type="submission" date="2019-04" db="EMBL/GenBank/DDBJ databases">
        <authorList>
            <person name="Yang Y."/>
            <person name="Wei D."/>
        </authorList>
    </citation>
    <scope>NUCLEOTIDE SEQUENCE [LARGE SCALE GENOMIC DNA]</scope>
    <source>
        <strain evidence="2 3">L-1-4w-11</strain>
    </source>
</reference>
<dbReference type="EMBL" id="SWKR01000002">
    <property type="protein sequence ID" value="TKD51496.1"/>
    <property type="molecule type" value="Genomic_DNA"/>
</dbReference>
<keyword evidence="3" id="KW-1185">Reference proteome</keyword>
<evidence type="ECO:0000313" key="2">
    <source>
        <dbReference type="EMBL" id="TKD51496.1"/>
    </source>
</evidence>
<proteinExistence type="predicted"/>
<protein>
    <submittedName>
        <fullName evidence="2">Uncharacterized protein</fullName>
    </submittedName>
</protein>
<gene>
    <name evidence="2" type="ORF">FBR43_12580</name>
</gene>
<feature type="transmembrane region" description="Helical" evidence="1">
    <location>
        <begin position="82"/>
        <end position="103"/>
    </location>
</feature>
<accession>A0A4U1L5L1</accession>
<evidence type="ECO:0000256" key="1">
    <source>
        <dbReference type="SAM" id="Phobius"/>
    </source>
</evidence>
<organism evidence="2 3">
    <name type="scientific">Sphingomonas baiyangensis</name>
    <dbReference type="NCBI Taxonomy" id="2572576"/>
    <lineage>
        <taxon>Bacteria</taxon>
        <taxon>Pseudomonadati</taxon>
        <taxon>Pseudomonadota</taxon>
        <taxon>Alphaproteobacteria</taxon>
        <taxon>Sphingomonadales</taxon>
        <taxon>Sphingomonadaceae</taxon>
        <taxon>Sphingomonas</taxon>
    </lineage>
</organism>
<keyword evidence="1" id="KW-1133">Transmembrane helix</keyword>